<dbReference type="InterPro" id="IPR025570">
    <property type="entry name" value="DUF4337"/>
</dbReference>
<evidence type="ECO:0000313" key="4">
    <source>
        <dbReference type="Proteomes" id="UP000027059"/>
    </source>
</evidence>
<keyword evidence="2" id="KW-0472">Membrane</keyword>
<accession>A0A059XP64</accession>
<dbReference type="KEGG" id="lfp:Y981_04805"/>
<sequence>MGKGYRQGMGKESLEAHELIESVTESLDEREHKRDEWNIRVALTTSILAVLAALSNLESEQKTSEAILLKNSAIFYQAKSSDQWSFYQAKKIKLHMSENQLMLEKVMRAPKVDLAKLSGLVEKYKKQAKGIRQEAKSFEEKRDELNDESEKALKHHHAFAISVVCFQVSIVLSSMAVMLRRSMLWYVSIGLGALGLVSFSNGYFLFLG</sequence>
<protein>
    <recommendedName>
        <fullName evidence="5">DUF4337 domain-containing protein</fullName>
    </recommendedName>
</protein>
<keyword evidence="1" id="KW-0175">Coiled coil</keyword>
<reference evidence="3 4" key="2">
    <citation type="journal article" date="2015" name="Biomed. Res. Int.">
        <title>Effects of Arsenite Resistance on the Growth and Functional Gene Expression of Leptospirillum ferriphilum and Acidithiobacillus thiooxidans in Pure Culture and Coculture.</title>
        <authorList>
            <person name="Jiang H."/>
            <person name="Liang Y."/>
            <person name="Yin H."/>
            <person name="Xiao Y."/>
            <person name="Guo X."/>
            <person name="Xu Y."/>
            <person name="Hu Q."/>
            <person name="Liu H."/>
            <person name="Liu X."/>
        </authorList>
    </citation>
    <scope>NUCLEOTIDE SEQUENCE [LARGE SCALE GENOMIC DNA]</scope>
    <source>
        <strain evidence="3 4">YSK</strain>
    </source>
</reference>
<dbReference type="EMBL" id="CP007243">
    <property type="protein sequence ID" value="AIA30334.1"/>
    <property type="molecule type" value="Genomic_DNA"/>
</dbReference>
<gene>
    <name evidence="3" type="ORF">Y981_04805</name>
</gene>
<dbReference type="OrthoDB" id="9806096at2"/>
<keyword evidence="4" id="KW-1185">Reference proteome</keyword>
<dbReference type="Pfam" id="PF14235">
    <property type="entry name" value="DUF4337"/>
    <property type="match status" value="1"/>
</dbReference>
<reference evidence="4" key="1">
    <citation type="submission" date="2014-02" db="EMBL/GenBank/DDBJ databases">
        <title>Complete genome sequence and comparative genomic analysis of the nitrogen-fixing bacterium Leptospirillum ferriphilum YSK.</title>
        <authorList>
            <person name="Guo X."/>
            <person name="Yin H."/>
            <person name="Liang Y."/>
            <person name="Hu Q."/>
            <person name="Ma L."/>
            <person name="Xiao Y."/>
            <person name="Zhang X."/>
            <person name="Qiu G."/>
            <person name="Liu X."/>
        </authorList>
    </citation>
    <scope>NUCLEOTIDE SEQUENCE [LARGE SCALE GENOMIC DNA]</scope>
    <source>
        <strain evidence="4">YSK</strain>
    </source>
</reference>
<dbReference type="AlphaFoldDB" id="A0A059XP64"/>
<dbReference type="HOGENOM" id="CLU_098538_0_0_0"/>
<evidence type="ECO:0000313" key="3">
    <source>
        <dbReference type="EMBL" id="AIA30334.1"/>
    </source>
</evidence>
<name>A0A059XP64_9BACT</name>
<evidence type="ECO:0000256" key="2">
    <source>
        <dbReference type="SAM" id="Phobius"/>
    </source>
</evidence>
<evidence type="ECO:0008006" key="5">
    <source>
        <dbReference type="Google" id="ProtNLM"/>
    </source>
</evidence>
<keyword evidence="2" id="KW-1133">Transmembrane helix</keyword>
<keyword evidence="2" id="KW-0812">Transmembrane</keyword>
<dbReference type="Proteomes" id="UP000027059">
    <property type="component" value="Chromosome"/>
</dbReference>
<organism evidence="3 4">
    <name type="scientific">Leptospirillum ferriphilum YSK</name>
    <dbReference type="NCBI Taxonomy" id="1441628"/>
    <lineage>
        <taxon>Bacteria</taxon>
        <taxon>Pseudomonadati</taxon>
        <taxon>Nitrospirota</taxon>
        <taxon>Nitrospiria</taxon>
        <taxon>Nitrospirales</taxon>
        <taxon>Nitrospiraceae</taxon>
        <taxon>Leptospirillum</taxon>
    </lineage>
</organism>
<feature type="transmembrane region" description="Helical" evidence="2">
    <location>
        <begin position="158"/>
        <end position="179"/>
    </location>
</feature>
<feature type="transmembrane region" description="Helical" evidence="2">
    <location>
        <begin position="185"/>
        <end position="206"/>
    </location>
</feature>
<proteinExistence type="predicted"/>
<evidence type="ECO:0000256" key="1">
    <source>
        <dbReference type="SAM" id="Coils"/>
    </source>
</evidence>
<feature type="coiled-coil region" evidence="1">
    <location>
        <begin position="114"/>
        <end position="155"/>
    </location>
</feature>